<dbReference type="EMBL" id="PDNA01000096">
    <property type="protein sequence ID" value="PGH14175.1"/>
    <property type="molecule type" value="Genomic_DNA"/>
</dbReference>
<proteinExistence type="predicted"/>
<feature type="compositionally biased region" description="Basic and acidic residues" evidence="1">
    <location>
        <begin position="273"/>
        <end position="286"/>
    </location>
</feature>
<feature type="compositionally biased region" description="Polar residues" evidence="1">
    <location>
        <begin position="245"/>
        <end position="256"/>
    </location>
</feature>
<protein>
    <submittedName>
        <fullName evidence="3">Uncharacterized protein</fullName>
    </submittedName>
</protein>
<feature type="compositionally biased region" description="Low complexity" evidence="1">
    <location>
        <begin position="148"/>
        <end position="160"/>
    </location>
</feature>
<dbReference type="PANTHER" id="PTHR40623:SF2">
    <property type="entry name" value="INTEGRAL MEMBRANE PROTEIN"/>
    <property type="match status" value="1"/>
</dbReference>
<feature type="compositionally biased region" description="Polar residues" evidence="1">
    <location>
        <begin position="124"/>
        <end position="147"/>
    </location>
</feature>
<keyword evidence="2" id="KW-1133">Transmembrane helix</keyword>
<comment type="caution">
    <text evidence="3">The sequence shown here is derived from an EMBL/GenBank/DDBJ whole genome shotgun (WGS) entry which is preliminary data.</text>
</comment>
<accession>A0A2B7XZ04</accession>
<keyword evidence="4" id="KW-1185">Reference proteome</keyword>
<feature type="compositionally biased region" description="Polar residues" evidence="1">
    <location>
        <begin position="196"/>
        <end position="214"/>
    </location>
</feature>
<dbReference type="OrthoDB" id="5426165at2759"/>
<sequence>MGFWGDWELWEKMCFVLGCLIVLVLLYGTGVHVYNNVRLKKFAAAEAQQKAQEQSTAQEAEEEEEEEEDEDDIPFGSRALESGIEVEGIWISNNNTPVPSPRPVGTPRSSRPSSSASELPSQSGATSGRETQHQIRPSSSYLEVNTLQSSRAQASSSAGSTEKSLADDPIAPEPQCRQPAPGELEEMPMGRLACQSDLQSSRYNGTGPYSSATDDTIKGNGWPLGDLPHAITMDDYPSHPRSHNPESYFSQQSENGNGRIVGNSYGQAYPNHVQERLSTDGLEPLHSHRRSHVAETGQLGAPRNGNSRPPGSDQSGHAEALSEKLDHVATNGNTRS</sequence>
<feature type="compositionally biased region" description="Acidic residues" evidence="1">
    <location>
        <begin position="59"/>
        <end position="73"/>
    </location>
</feature>
<feature type="compositionally biased region" description="Low complexity" evidence="1">
    <location>
        <begin position="105"/>
        <end position="123"/>
    </location>
</feature>
<reference evidence="3 4" key="1">
    <citation type="submission" date="2017-10" db="EMBL/GenBank/DDBJ databases">
        <title>Comparative genomics in systemic dimorphic fungi from Ajellomycetaceae.</title>
        <authorList>
            <person name="Munoz J.F."/>
            <person name="Mcewen J.G."/>
            <person name="Clay O.K."/>
            <person name="Cuomo C.A."/>
        </authorList>
    </citation>
    <scope>NUCLEOTIDE SEQUENCE [LARGE SCALE GENOMIC DNA]</scope>
    <source>
        <strain evidence="3 4">UAMH7299</strain>
    </source>
</reference>
<dbReference type="AlphaFoldDB" id="A0A2B7XZ04"/>
<dbReference type="STRING" id="1447883.A0A2B7XZ04"/>
<feature type="compositionally biased region" description="Low complexity" evidence="1">
    <location>
        <begin position="49"/>
        <end position="58"/>
    </location>
</feature>
<keyword evidence="2" id="KW-0812">Transmembrane</keyword>
<feature type="compositionally biased region" description="Polar residues" evidence="1">
    <location>
        <begin position="304"/>
        <end position="315"/>
    </location>
</feature>
<keyword evidence="2" id="KW-0472">Membrane</keyword>
<evidence type="ECO:0000313" key="3">
    <source>
        <dbReference type="EMBL" id="PGH14175.1"/>
    </source>
</evidence>
<name>A0A2B7XZ04_POLH7</name>
<gene>
    <name evidence="3" type="ORF">AJ80_06044</name>
</gene>
<evidence type="ECO:0000256" key="2">
    <source>
        <dbReference type="SAM" id="Phobius"/>
    </source>
</evidence>
<dbReference type="Proteomes" id="UP000224634">
    <property type="component" value="Unassembled WGS sequence"/>
</dbReference>
<organism evidence="3 4">
    <name type="scientific">Polytolypa hystricis (strain UAMH7299)</name>
    <dbReference type="NCBI Taxonomy" id="1447883"/>
    <lineage>
        <taxon>Eukaryota</taxon>
        <taxon>Fungi</taxon>
        <taxon>Dikarya</taxon>
        <taxon>Ascomycota</taxon>
        <taxon>Pezizomycotina</taxon>
        <taxon>Eurotiomycetes</taxon>
        <taxon>Eurotiomycetidae</taxon>
        <taxon>Onygenales</taxon>
        <taxon>Onygenales incertae sedis</taxon>
        <taxon>Polytolypa</taxon>
    </lineage>
</organism>
<dbReference type="PANTHER" id="PTHR40623">
    <property type="entry name" value="INTEGRAL MEMBRANE PROTEIN"/>
    <property type="match status" value="1"/>
</dbReference>
<evidence type="ECO:0000256" key="1">
    <source>
        <dbReference type="SAM" id="MobiDB-lite"/>
    </source>
</evidence>
<evidence type="ECO:0000313" key="4">
    <source>
        <dbReference type="Proteomes" id="UP000224634"/>
    </source>
</evidence>
<feature type="transmembrane region" description="Helical" evidence="2">
    <location>
        <begin position="15"/>
        <end position="34"/>
    </location>
</feature>
<feature type="region of interest" description="Disordered" evidence="1">
    <location>
        <begin position="49"/>
        <end position="336"/>
    </location>
</feature>